<feature type="region of interest" description="Disordered" evidence="1">
    <location>
        <begin position="1"/>
        <end position="56"/>
    </location>
</feature>
<evidence type="ECO:0000256" key="1">
    <source>
        <dbReference type="SAM" id="MobiDB-lite"/>
    </source>
</evidence>
<dbReference type="EMBL" id="JBDJOF010000002">
    <property type="protein sequence ID" value="MEN5388477.1"/>
    <property type="molecule type" value="Genomic_DNA"/>
</dbReference>
<feature type="compositionally biased region" description="Basic and acidic residues" evidence="1">
    <location>
        <begin position="1"/>
        <end position="10"/>
    </location>
</feature>
<gene>
    <name evidence="2" type="ORF">ABE587_01310</name>
</gene>
<dbReference type="Proteomes" id="UP001400166">
    <property type="component" value="Unassembled WGS sequence"/>
</dbReference>
<accession>A0ABV0C3Z6</accession>
<feature type="compositionally biased region" description="Basic and acidic residues" evidence="1">
    <location>
        <begin position="17"/>
        <end position="56"/>
    </location>
</feature>
<comment type="caution">
    <text evidence="2">The sequence shown here is derived from an EMBL/GenBank/DDBJ whole genome shotgun (WGS) entry which is preliminary data.</text>
</comment>
<name>A0ABV0C3Z6_9GAMM</name>
<reference evidence="2 3" key="1">
    <citation type="submission" date="2024-04" db="EMBL/GenBank/DDBJ databases">
        <title>WGS of bacteria from Torrens River.</title>
        <authorList>
            <person name="Wyrsch E.R."/>
            <person name="Drigo B."/>
        </authorList>
    </citation>
    <scope>NUCLEOTIDE SEQUENCE [LARGE SCALE GENOMIC DNA]</scope>
    <source>
        <strain evidence="2 3">TWI153</strain>
    </source>
</reference>
<evidence type="ECO:0000313" key="3">
    <source>
        <dbReference type="Proteomes" id="UP001400166"/>
    </source>
</evidence>
<evidence type="ECO:0008006" key="4">
    <source>
        <dbReference type="Google" id="ProtNLM"/>
    </source>
</evidence>
<keyword evidence="3" id="KW-1185">Reference proteome</keyword>
<evidence type="ECO:0000313" key="2">
    <source>
        <dbReference type="EMBL" id="MEN5388477.1"/>
    </source>
</evidence>
<proteinExistence type="predicted"/>
<protein>
    <recommendedName>
        <fullName evidence="4">Lana protein</fullName>
    </recommendedName>
</protein>
<organism evidence="2 3">
    <name type="scientific">Stenotrophomonas hibiscicola</name>
    <dbReference type="NCBI Taxonomy" id="86189"/>
    <lineage>
        <taxon>Bacteria</taxon>
        <taxon>Pseudomonadati</taxon>
        <taxon>Pseudomonadota</taxon>
        <taxon>Gammaproteobacteria</taxon>
        <taxon>Lysobacterales</taxon>
        <taxon>Lysobacteraceae</taxon>
        <taxon>Stenotrophomonas</taxon>
        <taxon>Stenotrophomonas maltophilia group</taxon>
    </lineage>
</organism>
<dbReference type="RefSeq" id="WP_019660537.1">
    <property type="nucleotide sequence ID" value="NZ_JBDJNA010000020.1"/>
</dbReference>
<dbReference type="GeneID" id="90527829"/>
<sequence length="56" mass="6556">MNEQSRDQDPKQGIQESRQDRKQDDVAKQRPGQRDQQVRDTHSRGPQRKDGDQEPA</sequence>